<evidence type="ECO:0000256" key="4">
    <source>
        <dbReference type="ARBA" id="ARBA00022801"/>
    </source>
</evidence>
<dbReference type="Pfam" id="PF03797">
    <property type="entry name" value="Autotransporter"/>
    <property type="match status" value="1"/>
</dbReference>
<dbReference type="InterPro" id="IPR013425">
    <property type="entry name" value="Autotrns_rpt"/>
</dbReference>
<accession>A0ABY5CZP1</accession>
<dbReference type="InterPro" id="IPR036852">
    <property type="entry name" value="Peptidase_S8/S53_dom_sf"/>
</dbReference>
<dbReference type="InterPro" id="IPR005546">
    <property type="entry name" value="Autotransporte_beta"/>
</dbReference>
<name>A0ABY5CZP1_9GAMM</name>
<dbReference type="InterPro" id="IPR023828">
    <property type="entry name" value="Peptidase_S8_Ser-AS"/>
</dbReference>
<reference evidence="9" key="1">
    <citation type="journal article" date="2022" name="BMC Genomics">
        <title>Genome sequence of the entomopathogenic Serratia entomophila isolate 626 and characterisation of the species specific itaconate degradation pathway.</title>
        <authorList>
            <person name="Vaughan A.L."/>
            <person name="Altermann E."/>
            <person name="Glare T.R."/>
            <person name="Hurst M.R.H."/>
        </authorList>
    </citation>
    <scope>NUCLEOTIDE SEQUENCE</scope>
    <source>
        <strain evidence="9">626</strain>
    </source>
</reference>
<dbReference type="PANTHER" id="PTHR43806:SF11">
    <property type="entry name" value="CEREVISIN-RELATED"/>
    <property type="match status" value="1"/>
</dbReference>
<dbReference type="InterPro" id="IPR006315">
    <property type="entry name" value="OM_autotransptr_brl_dom"/>
</dbReference>
<dbReference type="Gene3D" id="2.40.128.130">
    <property type="entry name" value="Autotransporter beta-domain"/>
    <property type="match status" value="1"/>
</dbReference>
<proteinExistence type="inferred from homology"/>
<dbReference type="SUPFAM" id="SSF103515">
    <property type="entry name" value="Autotransporter"/>
    <property type="match status" value="1"/>
</dbReference>
<dbReference type="PROSITE" id="PS51208">
    <property type="entry name" value="AUTOTRANSPORTER"/>
    <property type="match status" value="1"/>
</dbReference>
<keyword evidence="10" id="KW-1185">Reference proteome</keyword>
<dbReference type="PRINTS" id="PR00723">
    <property type="entry name" value="SUBTILISIN"/>
</dbReference>
<dbReference type="InterPro" id="IPR036709">
    <property type="entry name" value="Autotransporte_beta_dom_sf"/>
</dbReference>
<sequence>MLVKKRLRLAHCVFLGCYGLSAGNSVAAYHEQGLIGSPQSWRSPEFNRQWGLSAISAEYAYARGYTGKGIAIGVIDNAILGHPEFNGKLTRLDNGEYHFSYDKKSGRMSFGDHGTHVAGIAAAGRDGAGMHGVAFDATLINAKLNEYGNRNGREELIQTNARVINNSWGIPPAINKDAKGNIIWLSNGSPDYVAYKEADVLNEVLRNKNDVRRQSERPVPEGGQNAMATLLRAAKQGKLIVFSAGNYNNYNIPEAQKSIPYAFPEFLNHYLIVANLSNNDMLHQSSTRCAHAASYCVSAPGADIYSTTGKLVSSTGGKVTRAAYDNGELSLNAGYGNKTGTSMAAPHVSGAAAVLMQRFPYMSADQIANVIKTTATDLGTPGIDKTFGWGKLNLRDAINGPKMFITQDDIPQALYVPGSYAETQFVANIPGIGSMVEAGTRAARLCDQRECGFDVWSNDIGGHGGLTKIGDGTLALSGNNSYRGDTRIAQGTLAINGSVVSNVYVENGGTLQGGGTVNSFRAQPGGSVAPGNGIGTLRVLNDAIFDKGSQYQVEVGQSGHSDKIEVDGRAIINGGKVNVRLENSPNLLSQNEAQSLLGNKYTLLTAAAGVVGRFDHAYPDYKFIDIALSYQGNDLGLGIYRSAEKFESLAETDNEKAVARAVEELRAPAPVAQAVDISAVEPAATESEDESGYAAISTEEKLSTVNNSVYESFLGFTSASELQQAARQLSGQIHADMAAAQLNESRYVRDTVNERLRQAEGLYTSSEIKSDDNGDAWAKLLGSWGHASGNDNATGYQTSTYGVLLGADTDLNNDVRLGVMTGYSRTSLDGGYQSNAHSDNYHLGLYGSKAFGALAVRAGGAYTWHRIDTSRSVNYNLQSDTQRARYHARTEQLFVEGGYGVSGEGVNLEPFANLAYANYRNGGMSEQGGAAALRGNRQSLSATTSTLGLRADKQWGDESLAVALRGELGWQHQYGKLERNAQLMFKSADAAFNVNSVPVSRDGAALKAGVDVRVNNAVLTLGYGGQLSKNHQDNGVNAGLTWHF</sequence>
<feature type="signal peptide" evidence="7">
    <location>
        <begin position="1"/>
        <end position="27"/>
    </location>
</feature>
<dbReference type="SUPFAM" id="SSF52743">
    <property type="entry name" value="Subtilisin-like"/>
    <property type="match status" value="1"/>
</dbReference>
<evidence type="ECO:0000256" key="1">
    <source>
        <dbReference type="ARBA" id="ARBA00011073"/>
    </source>
</evidence>
<evidence type="ECO:0000256" key="5">
    <source>
        <dbReference type="ARBA" id="ARBA00022825"/>
    </source>
</evidence>
<dbReference type="EMBL" id="CP074347">
    <property type="protein sequence ID" value="USV03135.1"/>
    <property type="molecule type" value="Genomic_DNA"/>
</dbReference>
<dbReference type="Pfam" id="PF00082">
    <property type="entry name" value="Peptidase_S8"/>
    <property type="match status" value="1"/>
</dbReference>
<dbReference type="Pfam" id="PF12951">
    <property type="entry name" value="PATR"/>
    <property type="match status" value="1"/>
</dbReference>
<dbReference type="NCBIfam" id="TIGR01414">
    <property type="entry name" value="autotrans_barl"/>
    <property type="match status" value="1"/>
</dbReference>
<feature type="active site" description="Charge relay system" evidence="6">
    <location>
        <position position="342"/>
    </location>
</feature>
<dbReference type="PROSITE" id="PS51892">
    <property type="entry name" value="SUBTILASE"/>
    <property type="match status" value="1"/>
</dbReference>
<dbReference type="CDD" id="cd04848">
    <property type="entry name" value="Peptidases_S8_Autotransporter_serine_protease_like"/>
    <property type="match status" value="1"/>
</dbReference>
<dbReference type="InterPro" id="IPR011050">
    <property type="entry name" value="Pectin_lyase_fold/virulence"/>
</dbReference>
<feature type="active site" description="Charge relay system" evidence="6">
    <location>
        <position position="113"/>
    </location>
</feature>
<protein>
    <submittedName>
        <fullName evidence="9">Autotransporter outer membrane beta-barrel domain-containing protein</fullName>
    </submittedName>
</protein>
<keyword evidence="3 7" id="KW-0732">Signal</keyword>
<evidence type="ECO:0000256" key="7">
    <source>
        <dbReference type="SAM" id="SignalP"/>
    </source>
</evidence>
<feature type="active site" description="Charge relay system" evidence="6">
    <location>
        <position position="76"/>
    </location>
</feature>
<evidence type="ECO:0000256" key="2">
    <source>
        <dbReference type="ARBA" id="ARBA00022670"/>
    </source>
</evidence>
<gene>
    <name evidence="9" type="ORF">KFQ06_11775</name>
</gene>
<dbReference type="SUPFAM" id="SSF51126">
    <property type="entry name" value="Pectin lyase-like"/>
    <property type="match status" value="1"/>
</dbReference>
<dbReference type="Proteomes" id="UP001056873">
    <property type="component" value="Chromosome"/>
</dbReference>
<organism evidence="9 10">
    <name type="scientific">Serratia entomophila</name>
    <dbReference type="NCBI Taxonomy" id="42906"/>
    <lineage>
        <taxon>Bacteria</taxon>
        <taxon>Pseudomonadati</taxon>
        <taxon>Pseudomonadota</taxon>
        <taxon>Gammaproteobacteria</taxon>
        <taxon>Enterobacterales</taxon>
        <taxon>Yersiniaceae</taxon>
        <taxon>Serratia</taxon>
    </lineage>
</organism>
<dbReference type="PROSITE" id="PS00137">
    <property type="entry name" value="SUBTILASE_HIS"/>
    <property type="match status" value="1"/>
</dbReference>
<dbReference type="PROSITE" id="PS00138">
    <property type="entry name" value="SUBTILASE_SER"/>
    <property type="match status" value="1"/>
</dbReference>
<dbReference type="SMART" id="SM00869">
    <property type="entry name" value="Autotransporter"/>
    <property type="match status" value="1"/>
</dbReference>
<evidence type="ECO:0000256" key="3">
    <source>
        <dbReference type="ARBA" id="ARBA00022729"/>
    </source>
</evidence>
<dbReference type="InterPro" id="IPR022398">
    <property type="entry name" value="Peptidase_S8_His-AS"/>
</dbReference>
<evidence type="ECO:0000313" key="10">
    <source>
        <dbReference type="Proteomes" id="UP001056873"/>
    </source>
</evidence>
<keyword evidence="4 6" id="KW-0378">Hydrolase</keyword>
<feature type="chain" id="PRO_5045346506" evidence="7">
    <location>
        <begin position="28"/>
        <end position="1044"/>
    </location>
</feature>
<keyword evidence="5 6" id="KW-0720">Serine protease</keyword>
<dbReference type="InterPro" id="IPR015500">
    <property type="entry name" value="Peptidase_S8_subtilisin-rel"/>
</dbReference>
<comment type="similarity">
    <text evidence="1 6">Belongs to the peptidase S8 family.</text>
</comment>
<dbReference type="InterPro" id="IPR050131">
    <property type="entry name" value="Peptidase_S8_subtilisin-like"/>
</dbReference>
<dbReference type="InterPro" id="IPR000209">
    <property type="entry name" value="Peptidase_S8/S53_dom"/>
</dbReference>
<dbReference type="RefSeq" id="WP_252961918.1">
    <property type="nucleotide sequence ID" value="NZ_CAMIPH010000003.1"/>
</dbReference>
<dbReference type="NCBIfam" id="TIGR02601">
    <property type="entry name" value="autotrns_rpt"/>
    <property type="match status" value="1"/>
</dbReference>
<dbReference type="PANTHER" id="PTHR43806">
    <property type="entry name" value="PEPTIDASE S8"/>
    <property type="match status" value="1"/>
</dbReference>
<evidence type="ECO:0000313" key="9">
    <source>
        <dbReference type="EMBL" id="USV03135.1"/>
    </source>
</evidence>
<evidence type="ECO:0000256" key="6">
    <source>
        <dbReference type="PROSITE-ProRule" id="PRU01240"/>
    </source>
</evidence>
<feature type="domain" description="Autotransporter" evidence="8">
    <location>
        <begin position="769"/>
        <end position="1044"/>
    </location>
</feature>
<dbReference type="Gene3D" id="3.40.50.200">
    <property type="entry name" value="Peptidase S8/S53 domain"/>
    <property type="match status" value="1"/>
</dbReference>
<dbReference type="InterPro" id="IPR034061">
    <property type="entry name" value="Peptidases_S8_Autotransporter"/>
</dbReference>
<evidence type="ECO:0000259" key="8">
    <source>
        <dbReference type="PROSITE" id="PS51208"/>
    </source>
</evidence>
<keyword evidence="2 6" id="KW-0645">Protease</keyword>